<sequence>MNIDKKYIILCLNFFLFISCIKKDIDIEQLQFNSDIYKSLKAKIMSNYILFSDNKVVAYGFREKKEYIADAQNMEIGINSESWSYDELNALERKRILFRLYIDTDMLSPFYGKIIEVGLTTSITADYQTSDFFCIGEFSSRNILKNQYNYHYVGCEFIFGEKEYIGFVFIEGAIYLENVNKLDARLGDITFYDKIKSYR</sequence>
<dbReference type="RefSeq" id="WP_020963904.1">
    <property type="nucleotide sequence ID" value="NC_022097.1"/>
</dbReference>
<dbReference type="KEGG" id="tped:TPE_0108"/>
<evidence type="ECO:0000313" key="2">
    <source>
        <dbReference type="Proteomes" id="UP000015620"/>
    </source>
</evidence>
<dbReference type="AlphaFoldDB" id="S6A7S6"/>
<reference evidence="1 2" key="1">
    <citation type="journal article" date="2013" name="PLoS ONE">
        <title>Genome-Wide Relatedness of Treponema pedis, from Gingiva and Necrotic Skin Lesions of Pigs, with the Human Oral Pathogen Treponema denticola.</title>
        <authorList>
            <person name="Svartstrom O."/>
            <person name="Mushtaq M."/>
            <person name="Pringle M."/>
            <person name="Segerman B."/>
        </authorList>
    </citation>
    <scope>NUCLEOTIDE SEQUENCE [LARGE SCALE GENOMIC DNA]</scope>
    <source>
        <strain evidence="1">T A4</strain>
    </source>
</reference>
<organism evidence="1 2">
    <name type="scientific">Treponema pedis str. T A4</name>
    <dbReference type="NCBI Taxonomy" id="1291379"/>
    <lineage>
        <taxon>Bacteria</taxon>
        <taxon>Pseudomonadati</taxon>
        <taxon>Spirochaetota</taxon>
        <taxon>Spirochaetia</taxon>
        <taxon>Spirochaetales</taxon>
        <taxon>Treponemataceae</taxon>
        <taxon>Treponema</taxon>
    </lineage>
</organism>
<name>S6A7S6_9SPIR</name>
<dbReference type="EMBL" id="CP004120">
    <property type="protein sequence ID" value="AGT42604.1"/>
    <property type="molecule type" value="Genomic_DNA"/>
</dbReference>
<keyword evidence="2" id="KW-1185">Reference proteome</keyword>
<dbReference type="PATRIC" id="fig|1291379.3.peg.106"/>
<gene>
    <name evidence="1" type="ORF">TPE_0108</name>
</gene>
<dbReference type="PROSITE" id="PS51257">
    <property type="entry name" value="PROKAR_LIPOPROTEIN"/>
    <property type="match status" value="1"/>
</dbReference>
<dbReference type="Proteomes" id="UP000015620">
    <property type="component" value="Chromosome"/>
</dbReference>
<evidence type="ECO:0000313" key="1">
    <source>
        <dbReference type="EMBL" id="AGT42604.1"/>
    </source>
</evidence>
<accession>S6A7S6</accession>
<protein>
    <recommendedName>
        <fullName evidence="3">Lipoprotein</fullName>
    </recommendedName>
</protein>
<proteinExistence type="predicted"/>
<dbReference type="HOGENOM" id="CLU_1371679_0_0_12"/>
<evidence type="ECO:0008006" key="3">
    <source>
        <dbReference type="Google" id="ProtNLM"/>
    </source>
</evidence>
<dbReference type="GeneID" id="301088843"/>